<evidence type="ECO:0000313" key="4">
    <source>
        <dbReference type="Proteomes" id="UP000198393"/>
    </source>
</evidence>
<evidence type="ECO:0000313" key="3">
    <source>
        <dbReference type="EMBL" id="SNT06385.1"/>
    </source>
</evidence>
<protein>
    <submittedName>
        <fullName evidence="3">Pyrroloquinoline quinone biosynthesis protein B</fullName>
    </submittedName>
</protein>
<proteinExistence type="predicted"/>
<dbReference type="EMBL" id="FZPD01000003">
    <property type="protein sequence ID" value="SNT06385.1"/>
    <property type="molecule type" value="Genomic_DNA"/>
</dbReference>
<dbReference type="InterPro" id="IPR036866">
    <property type="entry name" value="RibonucZ/Hydroxyglut_hydro"/>
</dbReference>
<feature type="signal peptide" evidence="1">
    <location>
        <begin position="1"/>
        <end position="18"/>
    </location>
</feature>
<keyword evidence="4" id="KW-1185">Reference proteome</keyword>
<accession>A0A239JKM5</accession>
<dbReference type="Gene3D" id="3.60.15.10">
    <property type="entry name" value="Ribonuclease Z/Hydroxyacylglutathione hydrolase-like"/>
    <property type="match status" value="1"/>
</dbReference>
<dbReference type="Proteomes" id="UP000198393">
    <property type="component" value="Unassembled WGS sequence"/>
</dbReference>
<gene>
    <name evidence="3" type="ORF">SAMN05421640_2225</name>
</gene>
<dbReference type="OrthoDB" id="9800940at2"/>
<dbReference type="Pfam" id="PF12706">
    <property type="entry name" value="Lactamase_B_2"/>
    <property type="match status" value="1"/>
</dbReference>
<dbReference type="InterPro" id="IPR001279">
    <property type="entry name" value="Metallo-B-lactamas"/>
</dbReference>
<name>A0A239JKM5_EKHLU</name>
<dbReference type="RefSeq" id="WP_089356930.1">
    <property type="nucleotide sequence ID" value="NZ_FZPD01000003.1"/>
</dbReference>
<evidence type="ECO:0000259" key="2">
    <source>
        <dbReference type="Pfam" id="PF12706"/>
    </source>
</evidence>
<feature type="chain" id="PRO_5013280619" evidence="1">
    <location>
        <begin position="19"/>
        <end position="302"/>
    </location>
</feature>
<dbReference type="AlphaFoldDB" id="A0A239JKM5"/>
<feature type="domain" description="Metallo-beta-lactamase" evidence="2">
    <location>
        <begin position="67"/>
        <end position="258"/>
    </location>
</feature>
<keyword evidence="1" id="KW-0732">Signal</keyword>
<evidence type="ECO:0000256" key="1">
    <source>
        <dbReference type="SAM" id="SignalP"/>
    </source>
</evidence>
<organism evidence="3 4">
    <name type="scientific">Ekhidna lutea</name>
    <dbReference type="NCBI Taxonomy" id="447679"/>
    <lineage>
        <taxon>Bacteria</taxon>
        <taxon>Pseudomonadati</taxon>
        <taxon>Bacteroidota</taxon>
        <taxon>Cytophagia</taxon>
        <taxon>Cytophagales</taxon>
        <taxon>Reichenbachiellaceae</taxon>
        <taxon>Ekhidna</taxon>
    </lineage>
</organism>
<dbReference type="SUPFAM" id="SSF56281">
    <property type="entry name" value="Metallo-hydrolase/oxidoreductase"/>
    <property type="match status" value="1"/>
</dbReference>
<reference evidence="3 4" key="1">
    <citation type="submission" date="2017-06" db="EMBL/GenBank/DDBJ databases">
        <authorList>
            <person name="Kim H.J."/>
            <person name="Triplett B.A."/>
        </authorList>
    </citation>
    <scope>NUCLEOTIDE SEQUENCE [LARGE SCALE GENOMIC DNA]</scope>
    <source>
        <strain evidence="3 4">DSM 19307</strain>
    </source>
</reference>
<sequence length="302" mass="34507">MKYLFATTILICCIFSHAQQIIVLGTAQDGGFPHIGCQNECLKAHKNPKMARYVTSLALVDPVTRQWWMFEASPDLDKQLQYFRDLTDGQYPYLPSGIFVTHAHIGHYTGLMFLGKEALGAKDVKVYALPKMIEFLKSDGPWSQLVSYENVSPIVMIEDQPLPITNTITVEAFTVPHRDEYSETAGFKISTLNKGYIFIPDIDKWYKWDRKIVDMVKDVTIDHAFIDATFFKDGELPNRPMSEMPHPFVEETMLLFDSEPASVKSKIKFIHLNHTNPLLFDKKAQNEVKGKGYDLAEQGEKY</sequence>